<evidence type="ECO:0000256" key="4">
    <source>
        <dbReference type="RuleBase" id="RU000304"/>
    </source>
</evidence>
<dbReference type="InterPro" id="IPR017441">
    <property type="entry name" value="Protein_kinase_ATP_BS"/>
</dbReference>
<keyword evidence="4" id="KW-0723">Serine/threonine-protein kinase</keyword>
<keyword evidence="2 3" id="KW-0067">ATP-binding</keyword>
<dbReference type="SUPFAM" id="SSF56112">
    <property type="entry name" value="Protein kinase-like (PK-like)"/>
    <property type="match status" value="1"/>
</dbReference>
<dbReference type="AlphaFoldDB" id="A0A1J4KWT0"/>
<dbReference type="PANTHER" id="PTHR24348">
    <property type="entry name" value="SERINE/THREONINE-PROTEIN KINASE UNC-51-RELATED"/>
    <property type="match status" value="1"/>
</dbReference>
<comment type="similarity">
    <text evidence="4">Belongs to the protein kinase superfamily.</text>
</comment>
<dbReference type="OrthoDB" id="24822at2759"/>
<dbReference type="InterPro" id="IPR008271">
    <property type="entry name" value="Ser/Thr_kinase_AS"/>
</dbReference>
<dbReference type="GO" id="GO:0005524">
    <property type="term" value="F:ATP binding"/>
    <property type="evidence" value="ECO:0007669"/>
    <property type="project" value="UniProtKB-UniRule"/>
</dbReference>
<gene>
    <name evidence="6" type="ORF">TRFO_13871</name>
</gene>
<evidence type="ECO:0000256" key="2">
    <source>
        <dbReference type="ARBA" id="ARBA00022840"/>
    </source>
</evidence>
<dbReference type="RefSeq" id="XP_068368843.1">
    <property type="nucleotide sequence ID" value="XM_068497502.1"/>
</dbReference>
<feature type="binding site" evidence="3">
    <location>
        <position position="36"/>
    </location>
    <ligand>
        <name>ATP</name>
        <dbReference type="ChEBI" id="CHEBI:30616"/>
    </ligand>
</feature>
<dbReference type="Pfam" id="PF00069">
    <property type="entry name" value="Pkinase"/>
    <property type="match status" value="1"/>
</dbReference>
<dbReference type="PROSITE" id="PS50011">
    <property type="entry name" value="PROTEIN_KINASE_DOM"/>
    <property type="match status" value="1"/>
</dbReference>
<dbReference type="PROSITE" id="PS00107">
    <property type="entry name" value="PROTEIN_KINASE_ATP"/>
    <property type="match status" value="1"/>
</dbReference>
<sequence length="411" mass="47196">MSILDYYEFLEHIGIGSTSSIFKAREKITGQNVAIKVISKTVPLSVAYKSKQLLPHILPMDHNYVIHYFEWFEDDQNLYVVMEYIPKGSLLDFINDNVKLSENQIQIFALQIVEILNYLHNEMNLIHRDLKAENFLIDQYNNLRLVDFGFAKRFEKDDSLKQTICGSPIYAAPEMILQQEYSSSVDIWSTGVILYAMESGKLPFKVKDMANIADIQINFDILDCSPELKDLIKKMMTKNPQERISLNEIQKHPFMIHRRLPIIKVFRSENITKITLMRMKAMKIDISNIEHDLKNNIINHKTAIYKILNTDWALSQLMNTPNIPKIVANYSKNPKCSTPPRFASLAPCIISRSSPTVMKLLTVSLTKASSNKVTQAKPPGLPIIMPNVRRRVLVDHPIKCVTPILPLILNE</sequence>
<dbReference type="Proteomes" id="UP000179807">
    <property type="component" value="Unassembled WGS sequence"/>
</dbReference>
<dbReference type="VEuPathDB" id="TrichDB:TRFO_13871"/>
<protein>
    <submittedName>
        <fullName evidence="6">CAMK family protein kinase</fullName>
    </submittedName>
</protein>
<evidence type="ECO:0000256" key="1">
    <source>
        <dbReference type="ARBA" id="ARBA00022741"/>
    </source>
</evidence>
<dbReference type="GO" id="GO:0005737">
    <property type="term" value="C:cytoplasm"/>
    <property type="evidence" value="ECO:0007669"/>
    <property type="project" value="TreeGrafter"/>
</dbReference>
<dbReference type="PANTHER" id="PTHR24348:SF68">
    <property type="entry name" value="SERINE_THREONINE-PROTEIN KINASE ATG1C"/>
    <property type="match status" value="1"/>
</dbReference>
<feature type="domain" description="Protein kinase" evidence="5">
    <location>
        <begin position="7"/>
        <end position="255"/>
    </location>
</feature>
<keyword evidence="7" id="KW-1185">Reference proteome</keyword>
<keyword evidence="6" id="KW-0808">Transferase</keyword>
<dbReference type="InterPro" id="IPR000719">
    <property type="entry name" value="Prot_kinase_dom"/>
</dbReference>
<dbReference type="FunFam" id="1.10.510.10:FF:000571">
    <property type="entry name" value="Maternal embryonic leucine zipper kinase"/>
    <property type="match status" value="1"/>
</dbReference>
<dbReference type="EMBL" id="MLAK01000197">
    <property type="protein sequence ID" value="OHT15707.1"/>
    <property type="molecule type" value="Genomic_DNA"/>
</dbReference>
<comment type="caution">
    <text evidence="6">The sequence shown here is derived from an EMBL/GenBank/DDBJ whole genome shotgun (WGS) entry which is preliminary data.</text>
</comment>
<reference evidence="6" key="1">
    <citation type="submission" date="2016-10" db="EMBL/GenBank/DDBJ databases">
        <authorList>
            <person name="Benchimol M."/>
            <person name="Almeida L.G."/>
            <person name="Vasconcelos A.T."/>
            <person name="Perreira-Neves A."/>
            <person name="Rosa I.A."/>
            <person name="Tasca T."/>
            <person name="Bogo M.R."/>
            <person name="de Souza W."/>
        </authorList>
    </citation>
    <scope>NUCLEOTIDE SEQUENCE [LARGE SCALE GENOMIC DNA]</scope>
    <source>
        <strain evidence="6">K</strain>
    </source>
</reference>
<name>A0A1J4KWT0_9EUKA</name>
<evidence type="ECO:0000256" key="3">
    <source>
        <dbReference type="PROSITE-ProRule" id="PRU10141"/>
    </source>
</evidence>
<dbReference type="SMART" id="SM00220">
    <property type="entry name" value="S_TKc"/>
    <property type="match status" value="1"/>
</dbReference>
<proteinExistence type="inferred from homology"/>
<evidence type="ECO:0000259" key="5">
    <source>
        <dbReference type="PROSITE" id="PS50011"/>
    </source>
</evidence>
<evidence type="ECO:0000313" key="7">
    <source>
        <dbReference type="Proteomes" id="UP000179807"/>
    </source>
</evidence>
<dbReference type="GeneID" id="94832206"/>
<evidence type="ECO:0000313" key="6">
    <source>
        <dbReference type="EMBL" id="OHT15707.1"/>
    </source>
</evidence>
<dbReference type="InterPro" id="IPR045269">
    <property type="entry name" value="Atg1-like"/>
</dbReference>
<dbReference type="PROSITE" id="PS00108">
    <property type="entry name" value="PROTEIN_KINASE_ST"/>
    <property type="match status" value="1"/>
</dbReference>
<dbReference type="GO" id="GO:0010506">
    <property type="term" value="P:regulation of autophagy"/>
    <property type="evidence" value="ECO:0007669"/>
    <property type="project" value="InterPro"/>
</dbReference>
<accession>A0A1J4KWT0</accession>
<keyword evidence="6" id="KW-0418">Kinase</keyword>
<dbReference type="Gene3D" id="1.10.510.10">
    <property type="entry name" value="Transferase(Phosphotransferase) domain 1"/>
    <property type="match status" value="1"/>
</dbReference>
<keyword evidence="1 3" id="KW-0547">Nucleotide-binding</keyword>
<dbReference type="GO" id="GO:0004674">
    <property type="term" value="F:protein serine/threonine kinase activity"/>
    <property type="evidence" value="ECO:0007669"/>
    <property type="project" value="UniProtKB-KW"/>
</dbReference>
<dbReference type="InterPro" id="IPR011009">
    <property type="entry name" value="Kinase-like_dom_sf"/>
</dbReference>
<organism evidence="6 7">
    <name type="scientific">Tritrichomonas foetus</name>
    <dbReference type="NCBI Taxonomy" id="1144522"/>
    <lineage>
        <taxon>Eukaryota</taxon>
        <taxon>Metamonada</taxon>
        <taxon>Parabasalia</taxon>
        <taxon>Tritrichomonadida</taxon>
        <taxon>Tritrichomonadidae</taxon>
        <taxon>Tritrichomonas</taxon>
    </lineage>
</organism>